<dbReference type="STRING" id="28042.GU90_15350"/>
<feature type="domain" description="Glycoside hydrolase family 3 N-terminal" evidence="7">
    <location>
        <begin position="30"/>
        <end position="369"/>
    </location>
</feature>
<evidence type="ECO:0000313" key="10">
    <source>
        <dbReference type="Proteomes" id="UP000031419"/>
    </source>
</evidence>
<evidence type="ECO:0000256" key="4">
    <source>
        <dbReference type="ARBA" id="ARBA00022801"/>
    </source>
</evidence>
<dbReference type="InterPro" id="IPR001764">
    <property type="entry name" value="Glyco_hydro_3_N"/>
</dbReference>
<name>A0A073AVA5_9PSEU</name>
<dbReference type="EC" id="3.2.1.52" evidence="3"/>
<keyword evidence="5" id="KW-0326">Glycosidase</keyword>
<evidence type="ECO:0000256" key="3">
    <source>
        <dbReference type="ARBA" id="ARBA00012663"/>
    </source>
</evidence>
<dbReference type="GO" id="GO:0004563">
    <property type="term" value="F:beta-N-acetylhexosaminidase activity"/>
    <property type="evidence" value="ECO:0007669"/>
    <property type="project" value="UniProtKB-EC"/>
</dbReference>
<dbReference type="InterPro" id="IPR050226">
    <property type="entry name" value="NagZ_Beta-hexosaminidase"/>
</dbReference>
<dbReference type="InterPro" id="IPR036881">
    <property type="entry name" value="Glyco_hydro_3_C_sf"/>
</dbReference>
<feature type="domain" description="Glycoside hydrolase family 3 C-terminal" evidence="8">
    <location>
        <begin position="409"/>
        <end position="575"/>
    </location>
</feature>
<reference evidence="9 10" key="1">
    <citation type="submission" date="2014-06" db="EMBL/GenBank/DDBJ databases">
        <title>Saccharopolyspora rectivirgula DSM-43113 Genome sequencing.</title>
        <authorList>
            <person name="Barrera C."/>
            <person name="Millon L."/>
            <person name="Rognon B."/>
            <person name="Zaugg C."/>
            <person name="Monod M."/>
        </authorList>
    </citation>
    <scope>NUCLEOTIDE SEQUENCE [LARGE SCALE GENOMIC DNA]</scope>
    <source>
        <strain evidence="9 10">DSM 43113</strain>
    </source>
</reference>
<evidence type="ECO:0000256" key="1">
    <source>
        <dbReference type="ARBA" id="ARBA00001231"/>
    </source>
</evidence>
<keyword evidence="4" id="KW-0378">Hydrolase</keyword>
<dbReference type="EMBL" id="JNVU01000037">
    <property type="protein sequence ID" value="KEI43698.1"/>
    <property type="molecule type" value="Genomic_DNA"/>
</dbReference>
<accession>A0A073AVA5</accession>
<sequence>MALGYTTLTSTGSTASPGTTPAEMVDSMSLEEKVGQLFVVPVYGAEANTAHPKNREEFGVDTPAEVVQKYHPGGVIHFTWTDSLQDPEQIAELSNGLQTAATSSGAGIPLLISTDQEQGAVTRIGAPATQFPGNMALGASRSQEDAERAAAITGQELRAMGINFDLAPSGDVNVNPENPVIGVRSFSSDPRLAAQLTAAQIRGYQDSAATTGTVSASVKHFPGHGDTNLDSHTDLPVIEHDRAQWEQLDAPPFAAAIAARVDSVMSAHIVMPKLDDSGEPSTLSPNVLTGMLRSELGFDGVVITDSLRMEGVRQKHSDSEVPVLALEAGADLLLMPPNLQTAIDGVIDAVRSGDLTEERIDKSVERILEMKQRRGILSSPHTDPARAVEFVGNPEHRKDAQRITDRTTTLLRNENGVLPLQQPGKVLVTGSGEDATAALAESVRTRGARATALPTGNAPTAEQIDQAVAAAGRNDVVVVLTNGAWQTDRAAQLDLVRALQETGKPVVAVATGDPYDAGHVDAPAWVATYSDKAVAMESLTKVLFGEISPTGELPVPVPDPNQPGADKYPFGHGLAW</sequence>
<evidence type="ECO:0000259" key="8">
    <source>
        <dbReference type="Pfam" id="PF01915"/>
    </source>
</evidence>
<proteinExistence type="inferred from homology"/>
<dbReference type="PRINTS" id="PR00133">
    <property type="entry name" value="GLHYDRLASE3"/>
</dbReference>
<protein>
    <recommendedName>
        <fullName evidence="3">beta-N-acetylhexosaminidase</fullName>
        <ecNumber evidence="3">3.2.1.52</ecNumber>
    </recommendedName>
</protein>
<keyword evidence="10" id="KW-1185">Reference proteome</keyword>
<evidence type="ECO:0000256" key="6">
    <source>
        <dbReference type="SAM" id="MobiDB-lite"/>
    </source>
</evidence>
<comment type="similarity">
    <text evidence="2">Belongs to the glycosyl hydrolase 3 family.</text>
</comment>
<feature type="region of interest" description="Disordered" evidence="6">
    <location>
        <begin position="1"/>
        <end position="23"/>
    </location>
</feature>
<dbReference type="InterPro" id="IPR036962">
    <property type="entry name" value="Glyco_hydro_3_N_sf"/>
</dbReference>
<feature type="region of interest" description="Disordered" evidence="6">
    <location>
        <begin position="556"/>
        <end position="576"/>
    </location>
</feature>
<dbReference type="SUPFAM" id="SSF51445">
    <property type="entry name" value="(Trans)glycosidases"/>
    <property type="match status" value="1"/>
</dbReference>
<evidence type="ECO:0000259" key="7">
    <source>
        <dbReference type="Pfam" id="PF00933"/>
    </source>
</evidence>
<dbReference type="OrthoDB" id="9805821at2"/>
<comment type="catalytic activity">
    <reaction evidence="1">
        <text>Hydrolysis of terminal non-reducing N-acetyl-D-hexosamine residues in N-acetyl-beta-D-hexosaminides.</text>
        <dbReference type="EC" id="3.2.1.52"/>
    </reaction>
</comment>
<dbReference type="SUPFAM" id="SSF52279">
    <property type="entry name" value="Beta-D-glucan exohydrolase, C-terminal domain"/>
    <property type="match status" value="1"/>
</dbReference>
<dbReference type="PANTHER" id="PTHR30480">
    <property type="entry name" value="BETA-HEXOSAMINIDASE-RELATED"/>
    <property type="match status" value="1"/>
</dbReference>
<organism evidence="9 10">
    <name type="scientific">Saccharopolyspora rectivirgula</name>
    <dbReference type="NCBI Taxonomy" id="28042"/>
    <lineage>
        <taxon>Bacteria</taxon>
        <taxon>Bacillati</taxon>
        <taxon>Actinomycetota</taxon>
        <taxon>Actinomycetes</taxon>
        <taxon>Pseudonocardiales</taxon>
        <taxon>Pseudonocardiaceae</taxon>
        <taxon>Saccharopolyspora</taxon>
    </lineage>
</organism>
<dbReference type="Proteomes" id="UP000031419">
    <property type="component" value="Unassembled WGS sequence"/>
</dbReference>
<dbReference type="GO" id="GO:0005975">
    <property type="term" value="P:carbohydrate metabolic process"/>
    <property type="evidence" value="ECO:0007669"/>
    <property type="project" value="InterPro"/>
</dbReference>
<evidence type="ECO:0000256" key="2">
    <source>
        <dbReference type="ARBA" id="ARBA00005336"/>
    </source>
</evidence>
<dbReference type="Pfam" id="PF00933">
    <property type="entry name" value="Glyco_hydro_3"/>
    <property type="match status" value="1"/>
</dbReference>
<dbReference type="eggNOG" id="COG1472">
    <property type="taxonomic scope" value="Bacteria"/>
</dbReference>
<dbReference type="Pfam" id="PF01915">
    <property type="entry name" value="Glyco_hydro_3_C"/>
    <property type="match status" value="1"/>
</dbReference>
<dbReference type="InterPro" id="IPR002772">
    <property type="entry name" value="Glyco_hydro_3_C"/>
</dbReference>
<gene>
    <name evidence="9" type="ORF">GU90_15350</name>
</gene>
<dbReference type="PANTHER" id="PTHR30480:SF13">
    <property type="entry name" value="BETA-HEXOSAMINIDASE"/>
    <property type="match status" value="1"/>
</dbReference>
<dbReference type="GO" id="GO:0009254">
    <property type="term" value="P:peptidoglycan turnover"/>
    <property type="evidence" value="ECO:0007669"/>
    <property type="project" value="TreeGrafter"/>
</dbReference>
<feature type="compositionally biased region" description="Low complexity" evidence="6">
    <location>
        <begin position="1"/>
        <end position="22"/>
    </location>
</feature>
<dbReference type="Gene3D" id="3.20.20.300">
    <property type="entry name" value="Glycoside hydrolase, family 3, N-terminal domain"/>
    <property type="match status" value="1"/>
</dbReference>
<dbReference type="FunFam" id="3.20.20.300:FF:000014">
    <property type="entry name" value="Beta-hexosaminidase, lipoprotein"/>
    <property type="match status" value="1"/>
</dbReference>
<dbReference type="Gene3D" id="3.40.50.1700">
    <property type="entry name" value="Glycoside hydrolase family 3 C-terminal domain"/>
    <property type="match status" value="1"/>
</dbReference>
<comment type="caution">
    <text evidence="9">The sequence shown here is derived from an EMBL/GenBank/DDBJ whole genome shotgun (WGS) entry which is preliminary data.</text>
</comment>
<evidence type="ECO:0000256" key="5">
    <source>
        <dbReference type="ARBA" id="ARBA00023295"/>
    </source>
</evidence>
<dbReference type="InterPro" id="IPR017853">
    <property type="entry name" value="GH"/>
</dbReference>
<dbReference type="AlphaFoldDB" id="A0A073AVA5"/>
<evidence type="ECO:0000313" key="9">
    <source>
        <dbReference type="EMBL" id="KEI43698.1"/>
    </source>
</evidence>